<dbReference type="PANTHER" id="PTHR30589">
    <property type="entry name" value="PROLIPOPROTEIN DIACYLGLYCERYL TRANSFERASE"/>
    <property type="match status" value="1"/>
</dbReference>
<feature type="transmembrane region" description="Helical" evidence="7">
    <location>
        <begin position="43"/>
        <end position="63"/>
    </location>
</feature>
<feature type="transmembrane region" description="Helical" evidence="7">
    <location>
        <begin position="186"/>
        <end position="204"/>
    </location>
</feature>
<organism evidence="8 9">
    <name type="scientific">Terriglobus roseus (strain DSM 18391 / NRRL B-41598 / KBS 63)</name>
    <dbReference type="NCBI Taxonomy" id="926566"/>
    <lineage>
        <taxon>Bacteria</taxon>
        <taxon>Pseudomonadati</taxon>
        <taxon>Acidobacteriota</taxon>
        <taxon>Terriglobia</taxon>
        <taxon>Terriglobales</taxon>
        <taxon>Acidobacteriaceae</taxon>
        <taxon>Terriglobus</taxon>
    </lineage>
</organism>
<dbReference type="Proteomes" id="UP000006056">
    <property type="component" value="Chromosome"/>
</dbReference>
<dbReference type="GO" id="GO:0042158">
    <property type="term" value="P:lipoprotein biosynthetic process"/>
    <property type="evidence" value="ECO:0007669"/>
    <property type="project" value="InterPro"/>
</dbReference>
<dbReference type="EMBL" id="CP003379">
    <property type="protein sequence ID" value="AFL90439.1"/>
    <property type="molecule type" value="Genomic_DNA"/>
</dbReference>
<keyword evidence="8" id="KW-0449">Lipoprotein</keyword>
<dbReference type="GO" id="GO:0008961">
    <property type="term" value="F:phosphatidylglycerol-prolipoprotein diacylglyceryl transferase activity"/>
    <property type="evidence" value="ECO:0007669"/>
    <property type="project" value="InterPro"/>
</dbReference>
<accession>I3ZMH1</accession>
<name>I3ZMH1_TERRK</name>
<evidence type="ECO:0000256" key="5">
    <source>
        <dbReference type="ARBA" id="ARBA00022989"/>
    </source>
</evidence>
<dbReference type="eggNOG" id="COG0682">
    <property type="taxonomic scope" value="Bacteria"/>
</dbReference>
<feature type="transmembrane region" description="Helical" evidence="7">
    <location>
        <begin position="112"/>
        <end position="134"/>
    </location>
</feature>
<dbReference type="AlphaFoldDB" id="I3ZMH1"/>
<evidence type="ECO:0000313" key="9">
    <source>
        <dbReference type="Proteomes" id="UP000006056"/>
    </source>
</evidence>
<keyword evidence="9" id="KW-1185">Reference proteome</keyword>
<evidence type="ECO:0000313" key="8">
    <source>
        <dbReference type="EMBL" id="AFL90439.1"/>
    </source>
</evidence>
<evidence type="ECO:0000256" key="1">
    <source>
        <dbReference type="ARBA" id="ARBA00007150"/>
    </source>
</evidence>
<keyword evidence="3 8" id="KW-0808">Transferase</keyword>
<keyword evidence="5 7" id="KW-1133">Transmembrane helix</keyword>
<reference evidence="8 9" key="1">
    <citation type="submission" date="2012-06" db="EMBL/GenBank/DDBJ databases">
        <title>Complete genome of Terriglobus roseus DSM 18391.</title>
        <authorList>
            <consortium name="US DOE Joint Genome Institute (JGI-PGF)"/>
            <person name="Lucas S."/>
            <person name="Copeland A."/>
            <person name="Lapidus A."/>
            <person name="Glavina del Rio T."/>
            <person name="Dalin E."/>
            <person name="Tice H."/>
            <person name="Bruce D."/>
            <person name="Goodwin L."/>
            <person name="Pitluck S."/>
            <person name="Peters L."/>
            <person name="Mikhailova N."/>
            <person name="Munk A.C.C."/>
            <person name="Kyrpides N."/>
            <person name="Mavromatis K."/>
            <person name="Ivanova N."/>
            <person name="Brettin T."/>
            <person name="Detter J.C."/>
            <person name="Han C."/>
            <person name="Larimer F."/>
            <person name="Land M."/>
            <person name="Hauser L."/>
            <person name="Markowitz V."/>
            <person name="Cheng J.-F."/>
            <person name="Hugenholtz P."/>
            <person name="Woyke T."/>
            <person name="Wu D."/>
            <person name="Brambilla E."/>
            <person name="Klenk H.-P."/>
            <person name="Eisen J.A."/>
        </authorList>
    </citation>
    <scope>NUCLEOTIDE SEQUENCE [LARGE SCALE GENOMIC DNA]</scope>
    <source>
        <strain evidence="9">DSM 18391 / NRRL B-41598 / KBS 63</strain>
    </source>
</reference>
<evidence type="ECO:0000256" key="2">
    <source>
        <dbReference type="ARBA" id="ARBA00022475"/>
    </source>
</evidence>
<dbReference type="KEGG" id="trs:Terro_4235"/>
<evidence type="ECO:0000256" key="6">
    <source>
        <dbReference type="ARBA" id="ARBA00023136"/>
    </source>
</evidence>
<dbReference type="RefSeq" id="WP_014787699.1">
    <property type="nucleotide sequence ID" value="NC_018014.1"/>
</dbReference>
<evidence type="ECO:0000256" key="7">
    <source>
        <dbReference type="SAM" id="Phobius"/>
    </source>
</evidence>
<dbReference type="InterPro" id="IPR001640">
    <property type="entry name" value="Lgt"/>
</dbReference>
<comment type="similarity">
    <text evidence="1">Belongs to the Lgt family.</text>
</comment>
<keyword evidence="6 7" id="KW-0472">Membrane</keyword>
<gene>
    <name evidence="8" type="ordered locus">Terro_4235</name>
</gene>
<evidence type="ECO:0000256" key="4">
    <source>
        <dbReference type="ARBA" id="ARBA00022692"/>
    </source>
</evidence>
<sequence length="250" mass="26798">MLHLSPHPELHGLLEAAAYALGYAAYKQQRRLRGDVVEEQQRWSVIAAAAVGALVGSRALGLLEQAPRMHITLSQALLPGGGKTIVGGLLGGWIGVEVAKAAQGIRARTGDLFAVPLCIGIAVGRIGCLLAGLADDTYGTPTTLPWAVDFGDGIGRHPTQAYEIVFLLFLVGVLRWMEKRPHANGTLFRIFLAAYLAWRFLIDFLKPQPLVGGLNWIQWACVAGLATILTSQLRTQGLQPAEAGQVNHQG</sequence>
<dbReference type="STRING" id="926566.Terro_4235"/>
<feature type="transmembrane region" description="Helical" evidence="7">
    <location>
        <begin position="154"/>
        <end position="174"/>
    </location>
</feature>
<keyword evidence="4 7" id="KW-0812">Transmembrane</keyword>
<keyword evidence="2" id="KW-1003">Cell membrane</keyword>
<proteinExistence type="inferred from homology"/>
<dbReference type="Pfam" id="PF01790">
    <property type="entry name" value="LGT"/>
    <property type="match status" value="1"/>
</dbReference>
<dbReference type="HOGENOM" id="CLU_013386_1_2_0"/>
<dbReference type="PANTHER" id="PTHR30589:SF0">
    <property type="entry name" value="PHOSPHATIDYLGLYCEROL--PROLIPOPROTEIN DIACYLGLYCERYL TRANSFERASE"/>
    <property type="match status" value="1"/>
</dbReference>
<protein>
    <submittedName>
        <fullName evidence="8">Prolipoprotein diacylglyceryltransferase</fullName>
    </submittedName>
</protein>
<evidence type="ECO:0000256" key="3">
    <source>
        <dbReference type="ARBA" id="ARBA00022679"/>
    </source>
</evidence>
<dbReference type="OrthoDB" id="871140at2"/>
<dbReference type="GO" id="GO:0005886">
    <property type="term" value="C:plasma membrane"/>
    <property type="evidence" value="ECO:0007669"/>
    <property type="project" value="InterPro"/>
</dbReference>